<keyword evidence="4" id="KW-1133">Transmembrane helix</keyword>
<keyword evidence="3" id="KW-0812">Transmembrane</keyword>
<evidence type="ECO:0000256" key="1">
    <source>
        <dbReference type="ARBA" id="ARBA00004651"/>
    </source>
</evidence>
<accession>A0A511MHJ6</accession>
<dbReference type="InterPro" id="IPR051211">
    <property type="entry name" value="PG_lysyltransferase"/>
</dbReference>
<dbReference type="GO" id="GO:0005886">
    <property type="term" value="C:plasma membrane"/>
    <property type="evidence" value="ECO:0007669"/>
    <property type="project" value="UniProtKB-SubCell"/>
</dbReference>
<keyword evidence="5" id="KW-0472">Membrane</keyword>
<evidence type="ECO:0000313" key="7">
    <source>
        <dbReference type="EMBL" id="GEM40150.1"/>
    </source>
</evidence>
<dbReference type="InterPro" id="IPR016181">
    <property type="entry name" value="Acyl_CoA_acyltransferase"/>
</dbReference>
<organism evidence="7 8">
    <name type="scientific">Nocardia ninae NBRC 108245</name>
    <dbReference type="NCBI Taxonomy" id="1210091"/>
    <lineage>
        <taxon>Bacteria</taxon>
        <taxon>Bacillati</taxon>
        <taxon>Actinomycetota</taxon>
        <taxon>Actinomycetes</taxon>
        <taxon>Mycobacteriales</taxon>
        <taxon>Nocardiaceae</taxon>
        <taxon>Nocardia</taxon>
    </lineage>
</organism>
<evidence type="ECO:0000256" key="3">
    <source>
        <dbReference type="ARBA" id="ARBA00022692"/>
    </source>
</evidence>
<dbReference type="SUPFAM" id="SSF55729">
    <property type="entry name" value="Acyl-CoA N-acyltransferases (Nat)"/>
    <property type="match status" value="1"/>
</dbReference>
<dbReference type="Pfam" id="PF09924">
    <property type="entry name" value="LPG_synthase_C"/>
    <property type="match status" value="1"/>
</dbReference>
<evidence type="ECO:0000259" key="6">
    <source>
        <dbReference type="Pfam" id="PF09924"/>
    </source>
</evidence>
<proteinExistence type="predicted"/>
<protein>
    <recommendedName>
        <fullName evidence="6">Phosphatidylglycerol lysyltransferase C-terminal domain-containing protein</fullName>
    </recommendedName>
</protein>
<dbReference type="Gene3D" id="3.40.630.30">
    <property type="match status" value="1"/>
</dbReference>
<dbReference type="PANTHER" id="PTHR34697">
    <property type="entry name" value="PHOSPHATIDYLGLYCEROL LYSYLTRANSFERASE"/>
    <property type="match status" value="1"/>
</dbReference>
<feature type="domain" description="Phosphatidylglycerol lysyltransferase C-terminal" evidence="6">
    <location>
        <begin position="35"/>
        <end position="327"/>
    </location>
</feature>
<dbReference type="GO" id="GO:0055091">
    <property type="term" value="P:phospholipid homeostasis"/>
    <property type="evidence" value="ECO:0007669"/>
    <property type="project" value="TreeGrafter"/>
</dbReference>
<evidence type="ECO:0000256" key="4">
    <source>
        <dbReference type="ARBA" id="ARBA00022989"/>
    </source>
</evidence>
<reference evidence="7 8" key="1">
    <citation type="submission" date="2019-07" db="EMBL/GenBank/DDBJ databases">
        <title>Whole genome shotgun sequence of Nocardia ninae NBRC 108245.</title>
        <authorList>
            <person name="Hosoyama A."/>
            <person name="Uohara A."/>
            <person name="Ohji S."/>
            <person name="Ichikawa N."/>
        </authorList>
    </citation>
    <scope>NUCLEOTIDE SEQUENCE [LARGE SCALE GENOMIC DNA]</scope>
    <source>
        <strain evidence="7 8">NBRC 108245</strain>
    </source>
</reference>
<dbReference type="OrthoDB" id="4464389at2"/>
<gene>
    <name evidence="7" type="ORF">NN4_46690</name>
</gene>
<sequence>MRDRSRLHHQIEDPAVTHLATGVDGYGTAAVQNWSHNPSGFLALNQENKQFRATNIDGAIFYREIGRYFIQLGGPFTAAESKPDLLREFVQYAQRQKKDVAAMQLLADDAAVYAGNGFHVNQFGSSYAVDLNGYSLRGKKFVKLRNKISRAERAGLQVREVTHDNVRADISDIDRRWLRTKGRFAREMAFMVGEVGGPVQNLRRLFVGTMGKETVGYISYSPVYGTQSGWLHDLSRRNEVAPPGAMEAINWHVIRKITEEGAGYLHFGLTPFTGMSAENQFPTKNPWLAFLLDKLYDHGSLVYPAETQLQYKLKWDPVILIPDFLAYRGWLTPGKISGLLRAINMI</sequence>
<name>A0A511MHJ6_9NOCA</name>
<keyword evidence="2" id="KW-1003">Cell membrane</keyword>
<comment type="caution">
    <text evidence="7">The sequence shown here is derived from an EMBL/GenBank/DDBJ whole genome shotgun (WGS) entry which is preliminary data.</text>
</comment>
<evidence type="ECO:0000256" key="2">
    <source>
        <dbReference type="ARBA" id="ARBA00022475"/>
    </source>
</evidence>
<dbReference type="PANTHER" id="PTHR34697:SF2">
    <property type="entry name" value="PHOSPHATIDYLGLYCEROL LYSYLTRANSFERASE"/>
    <property type="match status" value="1"/>
</dbReference>
<evidence type="ECO:0000313" key="8">
    <source>
        <dbReference type="Proteomes" id="UP000321424"/>
    </source>
</evidence>
<dbReference type="GO" id="GO:0016755">
    <property type="term" value="F:aminoacyltransferase activity"/>
    <property type="evidence" value="ECO:0007669"/>
    <property type="project" value="TreeGrafter"/>
</dbReference>
<dbReference type="InterPro" id="IPR024320">
    <property type="entry name" value="LPG_synthase_C"/>
</dbReference>
<dbReference type="Proteomes" id="UP000321424">
    <property type="component" value="Unassembled WGS sequence"/>
</dbReference>
<dbReference type="AlphaFoldDB" id="A0A511MHJ6"/>
<comment type="subcellular location">
    <subcellularLocation>
        <location evidence="1">Cell membrane</location>
        <topology evidence="1">Multi-pass membrane protein</topology>
    </subcellularLocation>
</comment>
<dbReference type="EMBL" id="BJXA01000033">
    <property type="protein sequence ID" value="GEM40150.1"/>
    <property type="molecule type" value="Genomic_DNA"/>
</dbReference>
<evidence type="ECO:0000256" key="5">
    <source>
        <dbReference type="ARBA" id="ARBA00023136"/>
    </source>
</evidence>
<keyword evidence="8" id="KW-1185">Reference proteome</keyword>